<keyword evidence="9" id="KW-1185">Reference proteome</keyword>
<dbReference type="InterPro" id="IPR036804">
    <property type="entry name" value="CheR_N_sf"/>
</dbReference>
<feature type="region of interest" description="Disordered" evidence="6">
    <location>
        <begin position="310"/>
        <end position="479"/>
    </location>
</feature>
<evidence type="ECO:0000313" key="8">
    <source>
        <dbReference type="EMBL" id="PKR58199.1"/>
    </source>
</evidence>
<comment type="caution">
    <text evidence="8">The sequence shown here is derived from an EMBL/GenBank/DDBJ whole genome shotgun (WGS) entry which is preliminary data.</text>
</comment>
<dbReference type="EMBL" id="NXGX01000004">
    <property type="protein sequence ID" value="PKR58199.1"/>
    <property type="molecule type" value="Genomic_DNA"/>
</dbReference>
<dbReference type="Pfam" id="PF03705">
    <property type="entry name" value="CheR_N"/>
    <property type="match status" value="1"/>
</dbReference>
<dbReference type="InterPro" id="IPR000780">
    <property type="entry name" value="CheR_MeTrfase"/>
</dbReference>
<dbReference type="PROSITE" id="PS50123">
    <property type="entry name" value="CHER"/>
    <property type="match status" value="1"/>
</dbReference>
<dbReference type="EC" id="2.1.1.80" evidence="2"/>
<dbReference type="InterPro" id="IPR029063">
    <property type="entry name" value="SAM-dependent_MTases_sf"/>
</dbReference>
<evidence type="ECO:0000256" key="6">
    <source>
        <dbReference type="SAM" id="MobiDB-lite"/>
    </source>
</evidence>
<gene>
    <name evidence="8" type="ORF">COO92_10630</name>
</gene>
<dbReference type="GO" id="GO:0032259">
    <property type="term" value="P:methylation"/>
    <property type="evidence" value="ECO:0007669"/>
    <property type="project" value="UniProtKB-KW"/>
</dbReference>
<protein>
    <recommendedName>
        <fullName evidence="2">protein-glutamate O-methyltransferase</fullName>
        <ecNumber evidence="2">2.1.1.80</ecNumber>
    </recommendedName>
</protein>
<dbReference type="Pfam" id="PF01739">
    <property type="entry name" value="CheR"/>
    <property type="match status" value="1"/>
</dbReference>
<feature type="domain" description="CheR-type methyltransferase" evidence="7">
    <location>
        <begin position="1"/>
        <end position="257"/>
    </location>
</feature>
<dbReference type="SUPFAM" id="SSF47757">
    <property type="entry name" value="Chemotaxis receptor methyltransferase CheR, N-terminal domain"/>
    <property type="match status" value="1"/>
</dbReference>
<dbReference type="SMART" id="SM00138">
    <property type="entry name" value="MeTrc"/>
    <property type="match status" value="1"/>
</dbReference>
<keyword evidence="3" id="KW-0489">Methyltransferase</keyword>
<evidence type="ECO:0000259" key="7">
    <source>
        <dbReference type="PROSITE" id="PS50123"/>
    </source>
</evidence>
<evidence type="ECO:0000256" key="4">
    <source>
        <dbReference type="ARBA" id="ARBA00022679"/>
    </source>
</evidence>
<name>A0A2N3L5U0_9PROT</name>
<proteinExistence type="predicted"/>
<keyword evidence="5" id="KW-0949">S-adenosyl-L-methionine</keyword>
<dbReference type="InterPro" id="IPR050903">
    <property type="entry name" value="Bact_Chemotaxis_MeTrfase"/>
</dbReference>
<evidence type="ECO:0000256" key="1">
    <source>
        <dbReference type="ARBA" id="ARBA00001541"/>
    </source>
</evidence>
<comment type="catalytic activity">
    <reaction evidence="1">
        <text>L-glutamyl-[protein] + S-adenosyl-L-methionine = [protein]-L-glutamate 5-O-methyl ester + S-adenosyl-L-homocysteine</text>
        <dbReference type="Rhea" id="RHEA:24452"/>
        <dbReference type="Rhea" id="RHEA-COMP:10208"/>
        <dbReference type="Rhea" id="RHEA-COMP:10311"/>
        <dbReference type="ChEBI" id="CHEBI:29973"/>
        <dbReference type="ChEBI" id="CHEBI:57856"/>
        <dbReference type="ChEBI" id="CHEBI:59789"/>
        <dbReference type="ChEBI" id="CHEBI:82795"/>
        <dbReference type="EC" id="2.1.1.80"/>
    </reaction>
</comment>
<dbReference type="PANTHER" id="PTHR24422">
    <property type="entry name" value="CHEMOTAXIS PROTEIN METHYLTRANSFERASE"/>
    <property type="match status" value="1"/>
</dbReference>
<dbReference type="GO" id="GO:0008983">
    <property type="term" value="F:protein-glutamate O-methyltransferase activity"/>
    <property type="evidence" value="ECO:0007669"/>
    <property type="project" value="UniProtKB-EC"/>
</dbReference>
<evidence type="ECO:0000256" key="3">
    <source>
        <dbReference type="ARBA" id="ARBA00022603"/>
    </source>
</evidence>
<dbReference type="PANTHER" id="PTHR24422:SF21">
    <property type="entry name" value="CHEMOTAXIS PROTEIN METHYLTRANSFERASE 1"/>
    <property type="match status" value="1"/>
</dbReference>
<dbReference type="Gene3D" id="1.10.155.10">
    <property type="entry name" value="Chemotaxis receptor methyltransferase CheR, N-terminal domain"/>
    <property type="match status" value="1"/>
</dbReference>
<dbReference type="PRINTS" id="PR00996">
    <property type="entry name" value="CHERMTFRASE"/>
</dbReference>
<dbReference type="AlphaFoldDB" id="A0A2N3L5U0"/>
<evidence type="ECO:0000256" key="2">
    <source>
        <dbReference type="ARBA" id="ARBA00012534"/>
    </source>
</evidence>
<reference evidence="8 9" key="1">
    <citation type="submission" date="2017-09" db="EMBL/GenBank/DDBJ databases">
        <title>Biodiversity and function of Thalassospira species in the particle-attached aromatic-hydrocarbon-degrading consortia from the surface seawater of the China South Sea.</title>
        <authorList>
            <person name="Dong C."/>
            <person name="Lai Q."/>
            <person name="Shao Z."/>
        </authorList>
    </citation>
    <scope>NUCLEOTIDE SEQUENCE [LARGE SCALE GENOMIC DNA]</scope>
    <source>
        <strain evidence="8 9">139Z-12</strain>
    </source>
</reference>
<organism evidence="8 9">
    <name type="scientific">Thalassospira lohafexi</name>
    <dbReference type="NCBI Taxonomy" id="744227"/>
    <lineage>
        <taxon>Bacteria</taxon>
        <taxon>Pseudomonadati</taxon>
        <taxon>Pseudomonadota</taxon>
        <taxon>Alphaproteobacteria</taxon>
        <taxon>Rhodospirillales</taxon>
        <taxon>Thalassospiraceae</taxon>
        <taxon>Thalassospira</taxon>
    </lineage>
</organism>
<feature type="compositionally biased region" description="Low complexity" evidence="6">
    <location>
        <begin position="311"/>
        <end position="412"/>
    </location>
</feature>
<dbReference type="Gene3D" id="3.40.50.150">
    <property type="entry name" value="Vaccinia Virus protein VP39"/>
    <property type="match status" value="1"/>
</dbReference>
<dbReference type="Proteomes" id="UP000233332">
    <property type="component" value="Unassembled WGS sequence"/>
</dbReference>
<dbReference type="InterPro" id="IPR022641">
    <property type="entry name" value="CheR_N"/>
</dbReference>
<evidence type="ECO:0000313" key="9">
    <source>
        <dbReference type="Proteomes" id="UP000233332"/>
    </source>
</evidence>
<feature type="compositionally biased region" description="Gly residues" evidence="6">
    <location>
        <begin position="431"/>
        <end position="442"/>
    </location>
</feature>
<evidence type="ECO:0000256" key="5">
    <source>
        <dbReference type="ARBA" id="ARBA00022691"/>
    </source>
</evidence>
<feature type="compositionally biased region" description="Basic and acidic residues" evidence="6">
    <location>
        <begin position="468"/>
        <end position="479"/>
    </location>
</feature>
<dbReference type="InterPro" id="IPR022642">
    <property type="entry name" value="CheR_C"/>
</dbReference>
<keyword evidence="4" id="KW-0808">Transferase</keyword>
<dbReference type="SUPFAM" id="SSF53335">
    <property type="entry name" value="S-adenosyl-L-methionine-dependent methyltransferases"/>
    <property type="match status" value="1"/>
</dbReference>
<accession>A0A2N3L5U0</accession>
<sequence length="479" mass="50664">MMKPEDFDFASRLIKSKSGLVLSEDKTYLLESRLMPIARKRGMKDLGELIGAMRGGDRQLVEDVVDAMTTNESFFFRDTKPFDQFRHVVLPHMIKARAAKRHLRIWCAAASSGQEPYSLAMILDEFKSQLSGWRIEIIGTDISREILTKARAGMYSQFEVQRGLPINLLVKYFQKKEDQWQISADIRSKVQYKEFNLLEDFRPLGQFDIVYCRNVLIYFDQPTKSDVLARVSALMPDDGFLFLGGAETVLGISDKFKPLARQRGIYQLNRPGAPEVDLTALEKAQAGGTAAASSGAATGGLTFQKPKHMQTAAGATTGTAARPAAPGAAGATTTRPTTSSTTARPFGTTGTTGAAGTTARPTTTGTTGTTARPGTTGTTTRPSGTGTTGTGSSFSKPSGSTGTGSTARPGSTGTTGTGSTGSAYRRPLGSAGTGTTGTGAGGTPPRPSNGTGNTGGATGTTRPSSTYDRSRFGKPDDKK</sequence>